<evidence type="ECO:0000256" key="1">
    <source>
        <dbReference type="ARBA" id="ARBA00022729"/>
    </source>
</evidence>
<keyword evidence="4" id="KW-0472">Membrane</keyword>
<dbReference type="Pfam" id="PF07686">
    <property type="entry name" value="V-set"/>
    <property type="match status" value="2"/>
</dbReference>
<dbReference type="InterPro" id="IPR003599">
    <property type="entry name" value="Ig_sub"/>
</dbReference>
<dbReference type="InterPro" id="IPR007110">
    <property type="entry name" value="Ig-like_dom"/>
</dbReference>
<keyword evidence="4" id="KW-0812">Transmembrane</keyword>
<dbReference type="SUPFAM" id="SSF48726">
    <property type="entry name" value="Immunoglobulin"/>
    <property type="match status" value="2"/>
</dbReference>
<accession>A0A8T1T1R8</accession>
<organism evidence="7 8">
    <name type="scientific">Chelydra serpentina</name>
    <name type="common">Snapping turtle</name>
    <name type="synonym">Testudo serpentina</name>
    <dbReference type="NCBI Taxonomy" id="8475"/>
    <lineage>
        <taxon>Eukaryota</taxon>
        <taxon>Metazoa</taxon>
        <taxon>Chordata</taxon>
        <taxon>Craniata</taxon>
        <taxon>Vertebrata</taxon>
        <taxon>Euteleostomi</taxon>
        <taxon>Archelosauria</taxon>
        <taxon>Testudinata</taxon>
        <taxon>Testudines</taxon>
        <taxon>Cryptodira</taxon>
        <taxon>Durocryptodira</taxon>
        <taxon>Americhelydia</taxon>
        <taxon>Chelydroidea</taxon>
        <taxon>Chelydridae</taxon>
        <taxon>Chelydra</taxon>
    </lineage>
</organism>
<dbReference type="Gene3D" id="2.60.40.10">
    <property type="entry name" value="Immunoglobulins"/>
    <property type="match status" value="2"/>
</dbReference>
<keyword evidence="1 5" id="KW-0732">Signal</keyword>
<dbReference type="PANTHER" id="PTHR16423:SF6">
    <property type="entry name" value="TRIGGERING RECEPTOR EXPRESSED ON MYELOID CELLS 2-RELATED"/>
    <property type="match status" value="1"/>
</dbReference>
<gene>
    <name evidence="7" type="ORF">G0U57_014953</name>
</gene>
<evidence type="ECO:0000259" key="6">
    <source>
        <dbReference type="PROSITE" id="PS50835"/>
    </source>
</evidence>
<name>A0A8T1T1R8_CHESE</name>
<keyword evidence="8" id="KW-1185">Reference proteome</keyword>
<dbReference type="InterPro" id="IPR013106">
    <property type="entry name" value="Ig_V-set"/>
</dbReference>
<feature type="domain" description="Ig-like" evidence="6">
    <location>
        <begin position="16"/>
        <end position="129"/>
    </location>
</feature>
<keyword evidence="4" id="KW-1133">Transmembrane helix</keyword>
<dbReference type="CDD" id="cd05716">
    <property type="entry name" value="IgV_pIgR_like"/>
    <property type="match status" value="1"/>
</dbReference>
<evidence type="ECO:0000256" key="3">
    <source>
        <dbReference type="ARBA" id="ARBA00023319"/>
    </source>
</evidence>
<comment type="caution">
    <text evidence="7">The sequence shown here is derived from an EMBL/GenBank/DDBJ whole genome shotgun (WGS) entry which is preliminary data.</text>
</comment>
<feature type="transmembrane region" description="Helical" evidence="4">
    <location>
        <begin position="277"/>
        <end position="300"/>
    </location>
</feature>
<dbReference type="PANTHER" id="PTHR16423">
    <property type="entry name" value="TREM-LIKE TRANSCRIPT PROTEIN"/>
    <property type="match status" value="1"/>
</dbReference>
<evidence type="ECO:0000256" key="4">
    <source>
        <dbReference type="SAM" id="Phobius"/>
    </source>
</evidence>
<dbReference type="InterPro" id="IPR036179">
    <property type="entry name" value="Ig-like_dom_sf"/>
</dbReference>
<evidence type="ECO:0000256" key="2">
    <source>
        <dbReference type="ARBA" id="ARBA00023157"/>
    </source>
</evidence>
<dbReference type="PROSITE" id="PS50835">
    <property type="entry name" value="IG_LIKE"/>
    <property type="match status" value="1"/>
</dbReference>
<dbReference type="Proteomes" id="UP000765507">
    <property type="component" value="Unassembled WGS sequence"/>
</dbReference>
<dbReference type="GO" id="GO:0038023">
    <property type="term" value="F:signaling receptor activity"/>
    <property type="evidence" value="ECO:0007669"/>
    <property type="project" value="TreeGrafter"/>
</dbReference>
<dbReference type="InterPro" id="IPR052314">
    <property type="entry name" value="Immune_rcpt_domain"/>
</dbReference>
<evidence type="ECO:0000313" key="8">
    <source>
        <dbReference type="Proteomes" id="UP000765507"/>
    </source>
</evidence>
<sequence length="339" mass="37898">MGGFPARLLLLALTGPCIAGKDLELVRKVQGGALTTVCHYNEHNYSQREKFWCKERSDLECHTLVLSSPAAGRNSLNPPNARVNLKDSGTGWISVSMAELQVEDSGIYWCGVSDDLKIIQLKKIKLAVSYEAPMTLSAKKGDSISLNCSYSMMDDSRRPNNFTWCKMVTATRCQPVVSVEIDKIVNTQGRTRIQTDMRYRVIIVTLVVLQLRDSGEYHCETHLQGSTVLLKMITLNVLESYDRTAFVTTSRPIDNIGAILPTAARNDQQSWYSEVNFNVLCIMAGLLGTKFLTALLIFIVTSHRRSKATEQEIHSRNKHQLLPLTGLKKGKENASKTRM</sequence>
<dbReference type="AlphaFoldDB" id="A0A8T1T1R8"/>
<keyword evidence="2" id="KW-1015">Disulfide bond</keyword>
<feature type="signal peptide" evidence="5">
    <location>
        <begin position="1"/>
        <end position="19"/>
    </location>
</feature>
<evidence type="ECO:0000256" key="5">
    <source>
        <dbReference type="SAM" id="SignalP"/>
    </source>
</evidence>
<dbReference type="InterPro" id="IPR013783">
    <property type="entry name" value="Ig-like_fold"/>
</dbReference>
<dbReference type="OrthoDB" id="8442846at2759"/>
<dbReference type="SMART" id="SM00409">
    <property type="entry name" value="IG"/>
    <property type="match status" value="2"/>
</dbReference>
<dbReference type="EMBL" id="JAHGAV010000044">
    <property type="protein sequence ID" value="KAG6935442.1"/>
    <property type="molecule type" value="Genomic_DNA"/>
</dbReference>
<protein>
    <submittedName>
        <fullName evidence="7">CMRF35-like molecule 5</fullName>
    </submittedName>
</protein>
<proteinExistence type="predicted"/>
<keyword evidence="3" id="KW-0393">Immunoglobulin domain</keyword>
<evidence type="ECO:0000313" key="7">
    <source>
        <dbReference type="EMBL" id="KAG6935442.1"/>
    </source>
</evidence>
<feature type="chain" id="PRO_5035729411" evidence="5">
    <location>
        <begin position="20"/>
        <end position="339"/>
    </location>
</feature>
<reference evidence="7 8" key="1">
    <citation type="journal article" date="2020" name="G3 (Bethesda)">
        <title>Draft Genome of the Common Snapping Turtle, Chelydra serpentina, a Model for Phenotypic Plasticity in Reptiles.</title>
        <authorList>
            <person name="Das D."/>
            <person name="Singh S.K."/>
            <person name="Bierstedt J."/>
            <person name="Erickson A."/>
            <person name="Galli G.L.J."/>
            <person name="Crossley D.A. 2nd"/>
            <person name="Rhen T."/>
        </authorList>
    </citation>
    <scope>NUCLEOTIDE SEQUENCE [LARGE SCALE GENOMIC DNA]</scope>
    <source>
        <strain evidence="7">KW</strain>
    </source>
</reference>
<dbReference type="GO" id="GO:0009986">
    <property type="term" value="C:cell surface"/>
    <property type="evidence" value="ECO:0007669"/>
    <property type="project" value="TreeGrafter"/>
</dbReference>